<accession>A0A0R3TRT1</accession>
<dbReference type="WBParaSite" id="HNAJ_0001031401-mRNA-1">
    <property type="protein sequence ID" value="HNAJ_0001031401-mRNA-1"/>
    <property type="gene ID" value="HNAJ_0001031401"/>
</dbReference>
<name>A0A0R3TRT1_RODNA</name>
<dbReference type="EMBL" id="UZAE01012978">
    <property type="protein sequence ID" value="VDO07660.1"/>
    <property type="molecule type" value="Genomic_DNA"/>
</dbReference>
<keyword evidence="2" id="KW-1185">Reference proteome</keyword>
<reference evidence="3" key="1">
    <citation type="submission" date="2017-02" db="UniProtKB">
        <authorList>
            <consortium name="WormBaseParasite"/>
        </authorList>
    </citation>
    <scope>IDENTIFICATION</scope>
</reference>
<organism evidence="3">
    <name type="scientific">Rodentolepis nana</name>
    <name type="common">Dwarf tapeworm</name>
    <name type="synonym">Hymenolepis nana</name>
    <dbReference type="NCBI Taxonomy" id="102285"/>
    <lineage>
        <taxon>Eukaryota</taxon>
        <taxon>Metazoa</taxon>
        <taxon>Spiralia</taxon>
        <taxon>Lophotrochozoa</taxon>
        <taxon>Platyhelminthes</taxon>
        <taxon>Cestoda</taxon>
        <taxon>Eucestoda</taxon>
        <taxon>Cyclophyllidea</taxon>
        <taxon>Hymenolepididae</taxon>
        <taxon>Rodentolepis</taxon>
    </lineage>
</organism>
<dbReference type="OrthoDB" id="3549410at2759"/>
<evidence type="ECO:0000313" key="3">
    <source>
        <dbReference type="WBParaSite" id="HNAJ_0001031401-mRNA-1"/>
    </source>
</evidence>
<reference evidence="1 2" key="2">
    <citation type="submission" date="2018-11" db="EMBL/GenBank/DDBJ databases">
        <authorList>
            <consortium name="Pathogen Informatics"/>
        </authorList>
    </citation>
    <scope>NUCLEOTIDE SEQUENCE [LARGE SCALE GENOMIC DNA]</scope>
</reference>
<dbReference type="Proteomes" id="UP000278807">
    <property type="component" value="Unassembled WGS sequence"/>
</dbReference>
<proteinExistence type="predicted"/>
<sequence>MNTSAPFATRLNRLEELKTYKAGDGTTEVTLKPPEKAHNQALRLITGGIKSTPIDAMLLVTESTTICSLIKEKTLILYEKLLRIPMDKFFSTYENRPRHLKMQSGRIKKAIELKKALQIDERQNASLNVTIKRLKRKKSPGEDGIHPRANTSSEQMRSLAINVTNANYAADQWIQVFIDGSYIENQANPTGQETKPLLSLDYVPDTISGRSNFAEKECLHIQHVPVCDQQEEMEKTHLIQCPALKTTTETQR</sequence>
<protein>
    <submittedName>
        <fullName evidence="3">Uma2 domain-containing protein</fullName>
    </submittedName>
</protein>
<dbReference type="AlphaFoldDB" id="A0A0R3TRT1"/>
<gene>
    <name evidence="1" type="ORF">HNAJ_LOCUS10309</name>
</gene>
<evidence type="ECO:0000313" key="2">
    <source>
        <dbReference type="Proteomes" id="UP000278807"/>
    </source>
</evidence>
<evidence type="ECO:0000313" key="1">
    <source>
        <dbReference type="EMBL" id="VDO07660.1"/>
    </source>
</evidence>